<evidence type="ECO:0000313" key="1">
    <source>
        <dbReference type="EMBL" id="CEH11156.1"/>
    </source>
</evidence>
<reference evidence="1 2" key="1">
    <citation type="submission" date="2014-09" db="EMBL/GenBank/DDBJ databases">
        <authorList>
            <person name="Loux Valentin"/>
            <person name="Dugat Thibaut"/>
        </authorList>
    </citation>
    <scope>NUCLEOTIDE SEQUENCE [LARGE SCALE GENOMIC DNA]</scope>
    <source>
        <strain evidence="1 2">BOV-10_179</strain>
    </source>
</reference>
<dbReference type="Proteomes" id="UP000055047">
    <property type="component" value="Unassembled WGS sequence"/>
</dbReference>
<name>A0A098GKV4_ANAPH</name>
<protein>
    <submittedName>
        <fullName evidence="1">p44 outermembrane protein, silent</fullName>
    </submittedName>
</protein>
<evidence type="ECO:0000313" key="2">
    <source>
        <dbReference type="Proteomes" id="UP000055047"/>
    </source>
</evidence>
<dbReference type="EMBL" id="CCXQ01000104">
    <property type="protein sequence ID" value="CEH11156.1"/>
    <property type="molecule type" value="Genomic_DNA"/>
</dbReference>
<organism evidence="1 2">
    <name type="scientific">Anaplasma phagocytophilum</name>
    <name type="common">Ehrlichia phagocytophila</name>
    <dbReference type="NCBI Taxonomy" id="948"/>
    <lineage>
        <taxon>Bacteria</taxon>
        <taxon>Pseudomonadati</taxon>
        <taxon>Pseudomonadota</taxon>
        <taxon>Alphaproteobacteria</taxon>
        <taxon>Rickettsiales</taxon>
        <taxon>Anaplasmataceae</taxon>
        <taxon>Anaplasma</taxon>
        <taxon>phagocytophilum group</taxon>
    </lineage>
</organism>
<gene>
    <name evidence="1" type="primary">p44</name>
    <name evidence="1" type="ORF">ANAPHAGO_00581</name>
</gene>
<sequence length="90" mass="10384">MMLLLDRLINLTLLLPKPRGKILFSLVRLSESLILILISRFVRRGPEVVTRETMVCMQKLLPLIRMVMGKLHCVEERDMVAAGVERLRSI</sequence>
<accession>A0A098GKV4</accession>
<dbReference type="AlphaFoldDB" id="A0A098GKV4"/>
<proteinExistence type="predicted"/>